<keyword evidence="6" id="KW-0693">Viral RNA replication</keyword>
<evidence type="ECO:0000256" key="3">
    <source>
        <dbReference type="ARBA" id="ARBA00022679"/>
    </source>
</evidence>
<evidence type="ECO:0000256" key="4">
    <source>
        <dbReference type="ARBA" id="ARBA00022695"/>
    </source>
</evidence>
<dbReference type="GO" id="GO:0000166">
    <property type="term" value="F:nucleotide binding"/>
    <property type="evidence" value="ECO:0007669"/>
    <property type="project" value="UniProtKB-KW"/>
</dbReference>
<reference evidence="11" key="1">
    <citation type="submission" date="2019-05" db="EMBL/GenBank/DDBJ databases">
        <title>Metatranscriptomic reconstruction reveals RNA viruses with the potential to shape carbon cycling in soil.</title>
        <authorList>
            <person name="Starr E.P."/>
            <person name="Nuccio E."/>
            <person name="Pett-Ridge J."/>
            <person name="Banfield J.F."/>
            <person name="Firestone M.K."/>
        </authorList>
    </citation>
    <scope>NUCLEOTIDE SEQUENCE</scope>
    <source>
        <strain evidence="11">H2_Bulk_Litter_11_3103</strain>
    </source>
</reference>
<dbReference type="GO" id="GO:0039694">
    <property type="term" value="P:viral RNA genome replication"/>
    <property type="evidence" value="ECO:0007669"/>
    <property type="project" value="InterPro"/>
</dbReference>
<keyword evidence="9" id="KW-0460">Magnesium</keyword>
<evidence type="ECO:0000256" key="1">
    <source>
        <dbReference type="ARBA" id="ARBA00012494"/>
    </source>
</evidence>
<evidence type="ECO:0000256" key="2">
    <source>
        <dbReference type="ARBA" id="ARBA00022484"/>
    </source>
</evidence>
<keyword evidence="9" id="KW-0479">Metal-binding</keyword>
<evidence type="ECO:0000256" key="7">
    <source>
        <dbReference type="ARBA" id="ARBA00030248"/>
    </source>
</evidence>
<dbReference type="EMBL" id="MN033597">
    <property type="protein sequence ID" value="QDH87743.1"/>
    <property type="molecule type" value="Genomic_RNA"/>
</dbReference>
<organism evidence="11">
    <name type="scientific">Leviviridae sp</name>
    <dbReference type="NCBI Taxonomy" id="2027243"/>
    <lineage>
        <taxon>Viruses</taxon>
        <taxon>Riboviria</taxon>
        <taxon>Orthornavirae</taxon>
        <taxon>Lenarviricota</taxon>
        <taxon>Leviviricetes</taxon>
        <taxon>Norzivirales</taxon>
        <taxon>Fiersviridae</taxon>
    </lineage>
</organism>
<keyword evidence="5" id="KW-0547">Nucleotide-binding</keyword>
<keyword evidence="4" id="KW-0548">Nucleotidyltransferase</keyword>
<evidence type="ECO:0000256" key="9">
    <source>
        <dbReference type="PIRSR" id="PIRSR605093-1"/>
    </source>
</evidence>
<gene>
    <name evidence="11" type="ORF">H2BulkLitter113103_000002</name>
</gene>
<dbReference type="InterPro" id="IPR005093">
    <property type="entry name" value="RNArep_beta"/>
</dbReference>
<dbReference type="InterPro" id="IPR043502">
    <property type="entry name" value="DNA/RNA_pol_sf"/>
</dbReference>
<comment type="cofactor">
    <cofactor evidence="9">
        <name>Mg(2+)</name>
        <dbReference type="ChEBI" id="CHEBI:18420"/>
    </cofactor>
    <text evidence="9">Binds 2 Mg(2+) per subunit.</text>
</comment>
<dbReference type="InterPro" id="IPR007096">
    <property type="entry name" value="RNA-dir_Rpol_cat_phage"/>
</dbReference>
<dbReference type="GO" id="GO:0003968">
    <property type="term" value="F:RNA-directed RNA polymerase activity"/>
    <property type="evidence" value="ECO:0007669"/>
    <property type="project" value="UniProtKB-KW"/>
</dbReference>
<comment type="catalytic activity">
    <reaction evidence="8">
        <text>RNA(n) + a ribonucleoside 5'-triphosphate = RNA(n+1) + diphosphate</text>
        <dbReference type="Rhea" id="RHEA:21248"/>
        <dbReference type="Rhea" id="RHEA-COMP:14527"/>
        <dbReference type="Rhea" id="RHEA-COMP:17342"/>
        <dbReference type="ChEBI" id="CHEBI:33019"/>
        <dbReference type="ChEBI" id="CHEBI:61557"/>
        <dbReference type="ChEBI" id="CHEBI:140395"/>
        <dbReference type="EC" id="2.7.7.48"/>
    </reaction>
</comment>
<feature type="domain" description="RdRp catalytic" evidence="10">
    <location>
        <begin position="242"/>
        <end position="391"/>
    </location>
</feature>
<evidence type="ECO:0000313" key="11">
    <source>
        <dbReference type="EMBL" id="QDH87743.1"/>
    </source>
</evidence>
<dbReference type="Pfam" id="PF03431">
    <property type="entry name" value="RNA_replicase_B"/>
    <property type="match status" value="1"/>
</dbReference>
<dbReference type="PROSITE" id="PS50522">
    <property type="entry name" value="RDRP_PHAGE"/>
    <property type="match status" value="1"/>
</dbReference>
<evidence type="ECO:0000259" key="10">
    <source>
        <dbReference type="PROSITE" id="PS50522"/>
    </source>
</evidence>
<evidence type="ECO:0000256" key="6">
    <source>
        <dbReference type="ARBA" id="ARBA00022953"/>
    </source>
</evidence>
<feature type="binding site" evidence="9">
    <location>
        <position position="360"/>
    </location>
    <ligand>
        <name>Mg(2+)</name>
        <dbReference type="ChEBI" id="CHEBI:18420"/>
        <label>2</label>
    </ligand>
</feature>
<keyword evidence="3" id="KW-0808">Transferase</keyword>
<sequence length="575" mass="64036">MSMIQNVLSSLETDLSSSKMAAFPGLNDEQLSQATASAKQALKSKVFSKYAPGREERLACDDRAIETFIAVNQRMRDFRIWETVIPERWDDELVGSFKRAVYDFFYPSGDPLILGFPQILSHGSLGAGSNLSANGTDFYTKLFSSDLGCTTLSLLDAYQRWLENSPLWFTAEKSRKELGYGVTIHETSRITCVPKNVTISRTICVEPTLNMFYQLGLGSVLRTRLFQSFGIDLASQPDLNRELARDGSVSGQIATIDLSSASDSISLSLFRDVVPRGQRAFFEILRAESATLPSGDVLELGMLSTMGNGFTFPFQTMLFSCMVKAAYLCAGLDFRRSGVEGIDRGDGVLPTRPWSVFGDDIIVDTRAERWLRRLLELTGFVLNAAKTFVEGPFRESCGCDYYLGHNIRPVYIRSLASQEMRYAVINRLVEWSAQTGIYLHETIGYLKSTVKWRPIPYGYGYTAGIFVPLSLATGLRSNRNGTFMVHTREPVARKLRVEGSKVVVPRGEKRRHFNEAGLILALLQGGMRNSEIGIRSTDAVYRSRVTPAPSWHGNPTFPGGLPGWRRWTDAAVSLL</sequence>
<dbReference type="SUPFAM" id="SSF56672">
    <property type="entry name" value="DNA/RNA polymerases"/>
    <property type="match status" value="1"/>
</dbReference>
<accession>A0A514D2A9</accession>
<evidence type="ECO:0000256" key="5">
    <source>
        <dbReference type="ARBA" id="ARBA00022741"/>
    </source>
</evidence>
<dbReference type="EC" id="2.7.7.48" evidence="1"/>
<evidence type="ECO:0000256" key="8">
    <source>
        <dbReference type="ARBA" id="ARBA00048744"/>
    </source>
</evidence>
<proteinExistence type="predicted"/>
<feature type="binding site" evidence="9">
    <location>
        <position position="257"/>
    </location>
    <ligand>
        <name>Mg(2+)</name>
        <dbReference type="ChEBI" id="CHEBI:18420"/>
        <label>2</label>
    </ligand>
</feature>
<keyword evidence="2 11" id="KW-0696">RNA-directed RNA polymerase</keyword>
<protein>
    <recommendedName>
        <fullName evidence="1">RNA-directed RNA polymerase</fullName>
        <ecNumber evidence="1">2.7.7.48</ecNumber>
    </recommendedName>
    <alternativeName>
        <fullName evidence="7">RNA replicase beta chain</fullName>
    </alternativeName>
</protein>
<feature type="binding site" evidence="9">
    <location>
        <position position="359"/>
    </location>
    <ligand>
        <name>Mg(2+)</name>
        <dbReference type="ChEBI" id="CHEBI:18420"/>
        <label>2</label>
    </ligand>
</feature>
<name>A0A514D2A9_9VIRU</name>
<dbReference type="GO" id="GO:0046872">
    <property type="term" value="F:metal ion binding"/>
    <property type="evidence" value="ECO:0007669"/>
    <property type="project" value="UniProtKB-KW"/>
</dbReference>